<keyword evidence="4" id="KW-1185">Reference proteome</keyword>
<name>A0A5J4IXM2_9FLAO</name>
<dbReference type="AlphaFoldDB" id="A0A5J4IXM2"/>
<feature type="signal peptide" evidence="2">
    <location>
        <begin position="1"/>
        <end position="18"/>
    </location>
</feature>
<accession>A0A5J4IXM2</accession>
<dbReference type="OrthoDB" id="1027451at2"/>
<dbReference type="EMBL" id="BKCG01000001">
    <property type="protein sequence ID" value="GER58321.1"/>
    <property type="molecule type" value="Genomic_DNA"/>
</dbReference>
<dbReference type="PANTHER" id="PTHR35869">
    <property type="entry name" value="OUTER-MEMBRANE LIPOPROTEIN CARRIER PROTEIN"/>
    <property type="match status" value="1"/>
</dbReference>
<dbReference type="Gene3D" id="2.50.20.10">
    <property type="entry name" value="Lipoprotein localisation LolA/LolB/LppX"/>
    <property type="match status" value="1"/>
</dbReference>
<reference evidence="3 4" key="1">
    <citation type="submission" date="2019-08" db="EMBL/GenBank/DDBJ databases">
        <title>Draft genome sequence of Ulvibacter marinus type strain NBRC 109484.</title>
        <authorList>
            <person name="Kawano K."/>
            <person name="Ushijima N."/>
            <person name="Kihara M."/>
            <person name="Itoh H."/>
        </authorList>
    </citation>
    <scope>NUCLEOTIDE SEQUENCE [LARGE SCALE GENOMIC DNA]</scope>
    <source>
        <strain evidence="3 4">NBRC 109484</strain>
    </source>
</reference>
<comment type="caution">
    <text evidence="3">The sequence shown here is derived from an EMBL/GenBank/DDBJ whole genome shotgun (WGS) entry which is preliminary data.</text>
</comment>
<dbReference type="InterPro" id="IPR004564">
    <property type="entry name" value="OM_lipoprot_carrier_LolA-like"/>
</dbReference>
<dbReference type="InterPro" id="IPR029046">
    <property type="entry name" value="LolA/LolB/LppX"/>
</dbReference>
<keyword evidence="1 2" id="KW-0732">Signal</keyword>
<evidence type="ECO:0000313" key="3">
    <source>
        <dbReference type="EMBL" id="GER58321.1"/>
    </source>
</evidence>
<evidence type="ECO:0000256" key="2">
    <source>
        <dbReference type="SAM" id="SignalP"/>
    </source>
</evidence>
<evidence type="ECO:0000313" key="4">
    <source>
        <dbReference type="Proteomes" id="UP000326509"/>
    </source>
</evidence>
<sequence length="208" mass="23649">MSKVLLMVFIFVSSVTFSQETAMNASEIESFKAMVVKASQEANTIKSDFIQYKHLDFLDNDIETFGALQFKAPGLVKWEYTKPYEYSVIFKDEQLLINDGGTKNAIDIGSSKMFKKLNQLIVNSVKGDMFSDDDFNVTYFKTRNSSKAVFVPKDSKMLEYIASFELLFDTTDGAVTQVKMIEPSQDYTKIVFSNRKINTPIDDSVFTQ</sequence>
<dbReference type="CDD" id="cd16325">
    <property type="entry name" value="LolA"/>
    <property type="match status" value="1"/>
</dbReference>
<protein>
    <submittedName>
        <fullName evidence="3">Cell envelope biogenesis protein LolA</fullName>
    </submittedName>
</protein>
<dbReference type="Pfam" id="PF03548">
    <property type="entry name" value="LolA"/>
    <property type="match status" value="1"/>
</dbReference>
<dbReference type="PANTHER" id="PTHR35869:SF1">
    <property type="entry name" value="OUTER-MEMBRANE LIPOPROTEIN CARRIER PROTEIN"/>
    <property type="match status" value="1"/>
</dbReference>
<gene>
    <name evidence="3" type="ORF">ULMA_04290</name>
</gene>
<dbReference type="Proteomes" id="UP000326509">
    <property type="component" value="Unassembled WGS sequence"/>
</dbReference>
<proteinExistence type="predicted"/>
<evidence type="ECO:0000256" key="1">
    <source>
        <dbReference type="ARBA" id="ARBA00022729"/>
    </source>
</evidence>
<dbReference type="RefSeq" id="WP_151672405.1">
    <property type="nucleotide sequence ID" value="NZ_BKCG01000001.1"/>
</dbReference>
<organism evidence="3 4">
    <name type="scientific">Patiriisocius marinus</name>
    <dbReference type="NCBI Taxonomy" id="1397112"/>
    <lineage>
        <taxon>Bacteria</taxon>
        <taxon>Pseudomonadati</taxon>
        <taxon>Bacteroidota</taxon>
        <taxon>Flavobacteriia</taxon>
        <taxon>Flavobacteriales</taxon>
        <taxon>Flavobacteriaceae</taxon>
        <taxon>Patiriisocius</taxon>
    </lineage>
</organism>
<feature type="chain" id="PRO_5023913364" evidence="2">
    <location>
        <begin position="19"/>
        <end position="208"/>
    </location>
</feature>
<dbReference type="SUPFAM" id="SSF89392">
    <property type="entry name" value="Prokaryotic lipoproteins and lipoprotein localization factors"/>
    <property type="match status" value="1"/>
</dbReference>